<evidence type="ECO:0000256" key="4">
    <source>
        <dbReference type="ARBA" id="ARBA00022989"/>
    </source>
</evidence>
<evidence type="ECO:0000256" key="5">
    <source>
        <dbReference type="ARBA" id="ARBA00023136"/>
    </source>
</evidence>
<evidence type="ECO:0000256" key="2">
    <source>
        <dbReference type="ARBA" id="ARBA00022475"/>
    </source>
</evidence>
<accession>A0A223NY89</accession>
<comment type="subcellular location">
    <subcellularLocation>
        <location evidence="1">Cell membrane</location>
        <topology evidence="1">Multi-pass membrane protein</topology>
    </subcellularLocation>
</comment>
<dbReference type="Proteomes" id="UP000215002">
    <property type="component" value="Chromosome"/>
</dbReference>
<feature type="transmembrane region" description="Helical" evidence="6">
    <location>
        <begin position="34"/>
        <end position="55"/>
    </location>
</feature>
<proteinExistence type="predicted"/>
<evidence type="ECO:0000256" key="1">
    <source>
        <dbReference type="ARBA" id="ARBA00004651"/>
    </source>
</evidence>
<feature type="transmembrane region" description="Helical" evidence="6">
    <location>
        <begin position="783"/>
        <end position="805"/>
    </location>
</feature>
<protein>
    <submittedName>
        <fullName evidence="9">ABC transporter permease</fullName>
    </submittedName>
</protein>
<feature type="domain" description="MacB-like periplasmic core" evidence="8">
    <location>
        <begin position="35"/>
        <end position="267"/>
    </location>
</feature>
<dbReference type="EMBL" id="CP022743">
    <property type="protein sequence ID" value="ASU34849.1"/>
    <property type="molecule type" value="Genomic_DNA"/>
</dbReference>
<dbReference type="InterPro" id="IPR025857">
    <property type="entry name" value="MacB_PCD"/>
</dbReference>
<organism evidence="9 10">
    <name type="scientific">Mucilaginibacter xinganensis</name>
    <dbReference type="NCBI Taxonomy" id="1234841"/>
    <lineage>
        <taxon>Bacteria</taxon>
        <taxon>Pseudomonadati</taxon>
        <taxon>Bacteroidota</taxon>
        <taxon>Sphingobacteriia</taxon>
        <taxon>Sphingobacteriales</taxon>
        <taxon>Sphingobacteriaceae</taxon>
        <taxon>Mucilaginibacter</taxon>
    </lineage>
</organism>
<keyword evidence="3 6" id="KW-0812">Transmembrane</keyword>
<gene>
    <name evidence="9" type="ORF">MuYL_2962</name>
</gene>
<dbReference type="KEGG" id="muc:MuYL_2962"/>
<evidence type="ECO:0000313" key="9">
    <source>
        <dbReference type="EMBL" id="ASU34849.1"/>
    </source>
</evidence>
<dbReference type="InterPro" id="IPR003838">
    <property type="entry name" value="ABC3_permease_C"/>
</dbReference>
<dbReference type="InterPro" id="IPR050250">
    <property type="entry name" value="Macrolide_Exporter_MacB"/>
</dbReference>
<feature type="domain" description="MacB-like periplasmic core" evidence="8">
    <location>
        <begin position="491"/>
        <end position="653"/>
    </location>
</feature>
<feature type="transmembrane region" description="Helical" evidence="6">
    <location>
        <begin position="367"/>
        <end position="387"/>
    </location>
</feature>
<feature type="transmembrane region" description="Helical" evidence="6">
    <location>
        <begin position="745"/>
        <end position="771"/>
    </location>
</feature>
<feature type="transmembrane region" description="Helical" evidence="6">
    <location>
        <begin position="399"/>
        <end position="422"/>
    </location>
</feature>
<feature type="domain" description="ABC3 transporter permease C-terminal" evidence="7">
    <location>
        <begin position="316"/>
        <end position="429"/>
    </location>
</feature>
<dbReference type="Pfam" id="PF02687">
    <property type="entry name" value="FtsX"/>
    <property type="match status" value="2"/>
</dbReference>
<evidence type="ECO:0000256" key="3">
    <source>
        <dbReference type="ARBA" id="ARBA00022692"/>
    </source>
</evidence>
<dbReference type="GO" id="GO:0022857">
    <property type="term" value="F:transmembrane transporter activity"/>
    <property type="evidence" value="ECO:0007669"/>
    <property type="project" value="TreeGrafter"/>
</dbReference>
<feature type="transmembrane region" description="Helical" evidence="6">
    <location>
        <begin position="314"/>
        <end position="332"/>
    </location>
</feature>
<sequence length="824" mass="91341">MVYVLSVWCYKNLIMLKNYFKIAWRNIVHHKGYAAINVSGLTVGIAACLLIYVVVEYELSFDTFRPNFKNIYHVVTQEKREADFSYNPGIPIPSTDALRLDFPQAKVAAINTSYGSQITVLENGTANGGAGDKKFTENLGVMFMEPQFFDIFNATWLTGDKKVLAEPNMAVIDKSTATKYFGDWKNAAGKLLKMDNLLNLKIAGVIEDAQPNSDFPLKILVSFITWKQHPNEYGYINDWHAVSSNHQVFMELPANESFARVNEQLKTFNHKHSGDKGRTSRINFLQPLGDLHFDTRFGNTIGDHMTTKATLRTLSFIAVLIILMASINFINLSTAQSVGRSKEVGIRKVLGSSRAQLISQVMGETTIIVAGSVLLAIVIAKLALPYLSNIASVPDSISLLTTGSVLFLFLITCVVILLSGLYPAMVVSGFKPVLALKNKITAASIGGIPLRRGLVIMQFGISQLLIIGTIIAIKQMNFVNEADLGFNKSAVLIIPGYTDSISLHKIEPFKQQLMQNAAVKSVSFDSDAPSSENNWGTNFYFDHSTKENGITTFLKYGDADYFKTYGLRFVAGKGYDVSDTARQVVVNETFINKLGIRRAEDAIGKTVRIGGNKAFWCPIVGVVKDFKTNSLREAVKPIVISPNKKLESQVAIKIETKNLTATVALLQKQWENMYPEYAYNGFFLDENIAQFYKQENQLALVYKIFAGIAVFISCLGLYGLVSFMVVQRTKEVGVRKVLGASVKSIVFLFSKEFMILIGISFLIAMPVSWYLMSGWLQSFVYRINISADVFVLAVLSSIILAWITVGYKAVKAALANPVTSMRSE</sequence>
<keyword evidence="5 6" id="KW-0472">Membrane</keyword>
<feature type="domain" description="ABC3 transporter permease C-terminal" evidence="7">
    <location>
        <begin position="704"/>
        <end position="813"/>
    </location>
</feature>
<name>A0A223NY89_9SPHI</name>
<evidence type="ECO:0000256" key="6">
    <source>
        <dbReference type="SAM" id="Phobius"/>
    </source>
</evidence>
<dbReference type="Pfam" id="PF12704">
    <property type="entry name" value="MacB_PCD"/>
    <property type="match status" value="2"/>
</dbReference>
<evidence type="ECO:0000259" key="7">
    <source>
        <dbReference type="Pfam" id="PF02687"/>
    </source>
</evidence>
<keyword evidence="2" id="KW-1003">Cell membrane</keyword>
<keyword evidence="10" id="KW-1185">Reference proteome</keyword>
<evidence type="ECO:0000259" key="8">
    <source>
        <dbReference type="Pfam" id="PF12704"/>
    </source>
</evidence>
<feature type="transmembrane region" description="Helical" evidence="6">
    <location>
        <begin position="700"/>
        <end position="725"/>
    </location>
</feature>
<dbReference type="PANTHER" id="PTHR30572">
    <property type="entry name" value="MEMBRANE COMPONENT OF TRANSPORTER-RELATED"/>
    <property type="match status" value="1"/>
</dbReference>
<dbReference type="GO" id="GO:0005886">
    <property type="term" value="C:plasma membrane"/>
    <property type="evidence" value="ECO:0007669"/>
    <property type="project" value="UniProtKB-SubCell"/>
</dbReference>
<evidence type="ECO:0000313" key="10">
    <source>
        <dbReference type="Proteomes" id="UP000215002"/>
    </source>
</evidence>
<feature type="transmembrane region" description="Helical" evidence="6">
    <location>
        <begin position="454"/>
        <end position="473"/>
    </location>
</feature>
<dbReference type="PANTHER" id="PTHR30572:SF18">
    <property type="entry name" value="ABC-TYPE MACROLIDE FAMILY EXPORT SYSTEM PERMEASE COMPONENT 2"/>
    <property type="match status" value="1"/>
</dbReference>
<keyword evidence="4 6" id="KW-1133">Transmembrane helix</keyword>
<reference evidence="9 10" key="1">
    <citation type="submission" date="2017-08" db="EMBL/GenBank/DDBJ databases">
        <title>Complete genome sequence of Mucilaginibacter sp. strain BJC16-A31.</title>
        <authorList>
            <consortium name="Henan University of Science and Technology"/>
            <person name="You X."/>
        </authorList>
    </citation>
    <scope>NUCLEOTIDE SEQUENCE [LARGE SCALE GENOMIC DNA]</scope>
    <source>
        <strain evidence="9 10">BJC16-A31</strain>
    </source>
</reference>
<dbReference type="AlphaFoldDB" id="A0A223NY89"/>